<dbReference type="HOGENOM" id="CLU_401105_0_0_12"/>
<dbReference type="Proteomes" id="UP000014605">
    <property type="component" value="Unassembled WGS sequence"/>
</dbReference>
<evidence type="ECO:0000313" key="2">
    <source>
        <dbReference type="EMBL" id="EPF47571.1"/>
    </source>
</evidence>
<keyword evidence="3" id="KW-1185">Reference proteome</keyword>
<sequence>MRLKKSSIAVLAALTMVIAGCSHGLGGRMSGDGTAASTVTFSVTDIPPEYNDMINQARNPATRSILPNAPFNSSSGLNFVLTGTSNSGKKIDTAVSVSNSPPYTFSVDLDPYVWDLTLTAYKGLVADNKKALIGHCTIDLTKGNGAATFQMSIKGLTTPGTVKITGSVTDTDLICDSYEIGIYNLYSGELVTEYTDPATTPPATHQSNAQQSYDTVLPRVTPSTFHYGDTSVTPTPDPVVTLNAGAYEYRMVFYKGTGLNKTPIGSYSDTIVVYPANDLDKSLGEIDVLNRKPTKPENLRAYLEDKSEDKDPNYYYVKLTWDPSRFETNYELKVQTSSNDGTTFPPTDDKIYGFKATNSTAEDFLASSIWHDGSLAYGSKTCTIKLQLGKVYEVSLQARNYIGASDWVERLVEGPTTSAPVTGHTYFEAAAGKHINRRRIHYDLNHGTLKLDAGVPSTPQNTFTVEYSEYDSYDGTPKPLPLLHIQPSTTTPLAGVTTLTRPSATPPAVSEWRKWLNPNDGAGVTAALPTPPTPITGIYKHENVFLKADFGFGLEGTVTITGPQDIPTNKLKITYDEEHGTTNTPILATPPGSNLYPVPKLTNSNATWITVQFNGLATPADYDNLHCTAYFASGAGLMSKVDLQATGNICKFSTGDYTPQRFTLKVMAEETATHQMRSRTYIIELY</sequence>
<dbReference type="PATRIC" id="fig|1125702.3.peg.493"/>
<gene>
    <name evidence="2" type="ORF">HMPREF1222_00473</name>
</gene>
<dbReference type="PROSITE" id="PS51257">
    <property type="entry name" value="PROKAR_LIPOPROTEIN"/>
    <property type="match status" value="1"/>
</dbReference>
<organism evidence="2 3">
    <name type="scientific">Treponema vincentii F0403</name>
    <dbReference type="NCBI Taxonomy" id="1125702"/>
    <lineage>
        <taxon>Bacteria</taxon>
        <taxon>Pseudomonadati</taxon>
        <taxon>Spirochaetota</taxon>
        <taxon>Spirochaetia</taxon>
        <taxon>Spirochaetales</taxon>
        <taxon>Treponemataceae</taxon>
        <taxon>Treponema</taxon>
    </lineage>
</organism>
<dbReference type="RefSeq" id="WP_016518047.1">
    <property type="nucleotide sequence ID" value="NZ_KE332512.1"/>
</dbReference>
<keyword evidence="1" id="KW-0732">Signal</keyword>
<accession>S3LDM2</accession>
<evidence type="ECO:0008006" key="4">
    <source>
        <dbReference type="Google" id="ProtNLM"/>
    </source>
</evidence>
<dbReference type="AlphaFoldDB" id="S3LDM2"/>
<evidence type="ECO:0000256" key="1">
    <source>
        <dbReference type="SAM" id="SignalP"/>
    </source>
</evidence>
<dbReference type="InterPro" id="IPR036116">
    <property type="entry name" value="FN3_sf"/>
</dbReference>
<dbReference type="GeneID" id="301460676"/>
<proteinExistence type="predicted"/>
<protein>
    <recommendedName>
        <fullName evidence="4">Ig-like domain-containing protein</fullName>
    </recommendedName>
</protein>
<dbReference type="SUPFAM" id="SSF49265">
    <property type="entry name" value="Fibronectin type III"/>
    <property type="match status" value="1"/>
</dbReference>
<dbReference type="EMBL" id="ATFC01000002">
    <property type="protein sequence ID" value="EPF47571.1"/>
    <property type="molecule type" value="Genomic_DNA"/>
</dbReference>
<reference evidence="2 3" key="1">
    <citation type="submission" date="2013-04" db="EMBL/GenBank/DDBJ databases">
        <title>The Genome Sequence of Treponema vincentii F0403.</title>
        <authorList>
            <consortium name="The Broad Institute Genomics Platform"/>
            <person name="Earl A."/>
            <person name="Ward D."/>
            <person name="Feldgarden M."/>
            <person name="Gevers D."/>
            <person name="Leonetti C."/>
            <person name="Izard J."/>
            <person name="Walker B."/>
            <person name="Young S."/>
            <person name="Zeng Q."/>
            <person name="Gargeya S."/>
            <person name="Fitzgerald M."/>
            <person name="Haas B."/>
            <person name="Abouelleil A."/>
            <person name="Allen A.W."/>
            <person name="Alvarado L."/>
            <person name="Arachchi H.M."/>
            <person name="Berlin A.M."/>
            <person name="Chapman S.B."/>
            <person name="Gainer-Dewar J."/>
            <person name="Goldberg J."/>
            <person name="Griggs A."/>
            <person name="Gujja S."/>
            <person name="Hansen M."/>
            <person name="Howarth C."/>
            <person name="Imamovic A."/>
            <person name="Ireland A."/>
            <person name="Larimer J."/>
            <person name="McCowan C."/>
            <person name="Murphy C."/>
            <person name="Pearson M."/>
            <person name="Poon T.W."/>
            <person name="Priest M."/>
            <person name="Roberts A."/>
            <person name="Saif S."/>
            <person name="Shea T."/>
            <person name="Sisk P."/>
            <person name="Sykes S."/>
            <person name="Wortman J."/>
            <person name="Nusbaum C."/>
            <person name="Birren B."/>
        </authorList>
    </citation>
    <scope>NUCLEOTIDE SEQUENCE [LARGE SCALE GENOMIC DNA]</scope>
    <source>
        <strain evidence="2 3">F0403</strain>
    </source>
</reference>
<comment type="caution">
    <text evidence="2">The sequence shown here is derived from an EMBL/GenBank/DDBJ whole genome shotgun (WGS) entry which is preliminary data.</text>
</comment>
<name>S3LDM2_9SPIR</name>
<feature type="chain" id="PRO_5004511428" description="Ig-like domain-containing protein" evidence="1">
    <location>
        <begin position="25"/>
        <end position="686"/>
    </location>
</feature>
<evidence type="ECO:0000313" key="3">
    <source>
        <dbReference type="Proteomes" id="UP000014605"/>
    </source>
</evidence>
<feature type="signal peptide" evidence="1">
    <location>
        <begin position="1"/>
        <end position="24"/>
    </location>
</feature>